<dbReference type="Gene3D" id="3.30.360.10">
    <property type="entry name" value="Dihydrodipicolinate Reductase, domain 2"/>
    <property type="match status" value="1"/>
</dbReference>
<dbReference type="SUPFAM" id="SSF51735">
    <property type="entry name" value="NAD(P)-binding Rossmann-fold domains"/>
    <property type="match status" value="1"/>
</dbReference>
<dbReference type="InterPro" id="IPR055170">
    <property type="entry name" value="GFO_IDH_MocA-like_dom"/>
</dbReference>
<dbReference type="PANTHER" id="PTHR43377">
    <property type="entry name" value="BILIVERDIN REDUCTASE A"/>
    <property type="match status" value="1"/>
</dbReference>
<reference evidence="2" key="1">
    <citation type="submission" date="2022-08" db="EMBL/GenBank/DDBJ databases">
        <title>Alicyclobacillus fastidiosus DSM 17978, complete genome.</title>
        <authorList>
            <person name="Wang Q."/>
            <person name="Cai R."/>
            <person name="Wang Z."/>
        </authorList>
    </citation>
    <scope>NUCLEOTIDE SEQUENCE</scope>
    <source>
        <strain evidence="2">DSM 17978</strain>
    </source>
</reference>
<dbReference type="Gene3D" id="3.40.50.720">
    <property type="entry name" value="NAD(P)-binding Rossmann-like Domain"/>
    <property type="match status" value="1"/>
</dbReference>
<dbReference type="SUPFAM" id="SSF55347">
    <property type="entry name" value="Glyceraldehyde-3-phosphate dehydrogenase-like, C-terminal domain"/>
    <property type="match status" value="1"/>
</dbReference>
<proteinExistence type="predicted"/>
<feature type="domain" description="GFO/IDH/MocA-like oxidoreductase" evidence="1">
    <location>
        <begin position="151"/>
        <end position="221"/>
    </location>
</feature>
<dbReference type="InterPro" id="IPR036291">
    <property type="entry name" value="NAD(P)-bd_dom_sf"/>
</dbReference>
<protein>
    <submittedName>
        <fullName evidence="2">Gfo/Idh/MocA family oxidoreductase</fullName>
    </submittedName>
</protein>
<evidence type="ECO:0000259" key="1">
    <source>
        <dbReference type="Pfam" id="PF22725"/>
    </source>
</evidence>
<accession>A0ABY6ZB61</accession>
<dbReference type="PANTHER" id="PTHR43377:SF1">
    <property type="entry name" value="BILIVERDIN REDUCTASE A"/>
    <property type="match status" value="1"/>
</dbReference>
<organism evidence="2 3">
    <name type="scientific">Alicyclobacillus fastidiosus</name>
    <dbReference type="NCBI Taxonomy" id="392011"/>
    <lineage>
        <taxon>Bacteria</taxon>
        <taxon>Bacillati</taxon>
        <taxon>Bacillota</taxon>
        <taxon>Bacilli</taxon>
        <taxon>Bacillales</taxon>
        <taxon>Alicyclobacillaceae</taxon>
        <taxon>Alicyclobacillus</taxon>
    </lineage>
</organism>
<dbReference type="Pfam" id="PF22725">
    <property type="entry name" value="GFO_IDH_MocA_C3"/>
    <property type="match status" value="1"/>
</dbReference>
<gene>
    <name evidence="2" type="ORF">NZD89_15275</name>
</gene>
<evidence type="ECO:0000313" key="3">
    <source>
        <dbReference type="Proteomes" id="UP001164761"/>
    </source>
</evidence>
<dbReference type="Proteomes" id="UP001164761">
    <property type="component" value="Chromosome"/>
</dbReference>
<dbReference type="RefSeq" id="WP_268003665.1">
    <property type="nucleotide sequence ID" value="NZ_BSUT01000001.1"/>
</dbReference>
<dbReference type="EMBL" id="CP104067">
    <property type="protein sequence ID" value="WAH39768.1"/>
    <property type="molecule type" value="Genomic_DNA"/>
</dbReference>
<name>A0ABY6ZB61_9BACL</name>
<sequence length="303" mass="34743">MNTLIIGYGSVGQRHSRILQSLDCHVSIVSRHAAPSLLPTYRCEKDGLQAVNPDVVVVSNRTHEHFGTLCALREQGYKGVVLMEKPLFDGARTLPPEYLHNVFVAYNLRFHPVLNRLKSLVKQDRVVSTQVYVGQYLPIWRQGDYRLCYSAKRQEGGGALRDLSHELDYVQWLFGKWRQVTALGGHCSNLEIDSDDVCGILMKTNQCPVLNIQMNYLDRLGRRQILVNTDAHTYVADLMHNTLQVDRDVKEYPCTPDLTYRKQLQALILGQYNELCSAKEALAIVDLIEEVEQCMQRRRWVTR</sequence>
<keyword evidence="3" id="KW-1185">Reference proteome</keyword>
<dbReference type="InterPro" id="IPR051450">
    <property type="entry name" value="Gfo/Idh/MocA_Oxidoreductases"/>
</dbReference>
<evidence type="ECO:0000313" key="2">
    <source>
        <dbReference type="EMBL" id="WAH39768.1"/>
    </source>
</evidence>